<name>A0AC35TNM6_9BILA</name>
<dbReference type="WBParaSite" id="RSKR_0000247500.1">
    <property type="protein sequence ID" value="RSKR_0000247500.1"/>
    <property type="gene ID" value="RSKR_0000247500"/>
</dbReference>
<reference evidence="2" key="1">
    <citation type="submission" date="2016-11" db="UniProtKB">
        <authorList>
            <consortium name="WormBaseParasite"/>
        </authorList>
    </citation>
    <scope>IDENTIFICATION</scope>
    <source>
        <strain evidence="2">KR3021</strain>
    </source>
</reference>
<accession>A0AC35TNM6</accession>
<proteinExistence type="predicted"/>
<protein>
    <submittedName>
        <fullName evidence="2">DUF725 domain-containing protein</fullName>
    </submittedName>
</protein>
<sequence>MKVVLFLCAVLVVLTRGEIIDDIFDLPEHVLAAIPLTQDAASPIHCNDIAMNNCQYRFDAAIGIPTTYNWKSGGAFLEAVITKLDASSIPGFLKICRARREFYNCLGDQYSTCVNTYHLISEMTGTDNIKDAYRYVALYAELDFICNGGLDIAIAKWKGLSGLDRSPFSSECHDAFDASMATNPSNMCMYADQYAKCLQVIYNNHASLADGWWVCERTRSGFAKYCSSNTCQLTSQP</sequence>
<dbReference type="Proteomes" id="UP000095286">
    <property type="component" value="Unplaced"/>
</dbReference>
<evidence type="ECO:0000313" key="1">
    <source>
        <dbReference type="Proteomes" id="UP000095286"/>
    </source>
</evidence>
<organism evidence="1 2">
    <name type="scientific">Rhabditophanes sp. KR3021</name>
    <dbReference type="NCBI Taxonomy" id="114890"/>
    <lineage>
        <taxon>Eukaryota</taxon>
        <taxon>Metazoa</taxon>
        <taxon>Ecdysozoa</taxon>
        <taxon>Nematoda</taxon>
        <taxon>Chromadorea</taxon>
        <taxon>Rhabditida</taxon>
        <taxon>Tylenchina</taxon>
        <taxon>Panagrolaimomorpha</taxon>
        <taxon>Strongyloidoidea</taxon>
        <taxon>Alloionematidae</taxon>
        <taxon>Rhabditophanes</taxon>
    </lineage>
</organism>
<evidence type="ECO:0000313" key="2">
    <source>
        <dbReference type="WBParaSite" id="RSKR_0000247500.1"/>
    </source>
</evidence>